<evidence type="ECO:0000256" key="2">
    <source>
        <dbReference type="ARBA" id="ARBA00023130"/>
    </source>
</evidence>
<protein>
    <recommendedName>
        <fullName evidence="4">Ig-like domain-containing protein</fullName>
    </recommendedName>
</protein>
<gene>
    <name evidence="5" type="ORF">HGM15179_022020</name>
</gene>
<accession>A0A8K1D3Z3</accession>
<dbReference type="InterPro" id="IPR050199">
    <property type="entry name" value="IgHV"/>
</dbReference>
<dbReference type="SUPFAM" id="SSF48726">
    <property type="entry name" value="Immunoglobulin"/>
    <property type="match status" value="1"/>
</dbReference>
<organism evidence="5 6">
    <name type="scientific">Zosterops borbonicus</name>
    <dbReference type="NCBI Taxonomy" id="364589"/>
    <lineage>
        <taxon>Eukaryota</taxon>
        <taxon>Metazoa</taxon>
        <taxon>Chordata</taxon>
        <taxon>Craniata</taxon>
        <taxon>Vertebrata</taxon>
        <taxon>Euteleostomi</taxon>
        <taxon>Archelosauria</taxon>
        <taxon>Archosauria</taxon>
        <taxon>Dinosauria</taxon>
        <taxon>Saurischia</taxon>
        <taxon>Theropoda</taxon>
        <taxon>Coelurosauria</taxon>
        <taxon>Aves</taxon>
        <taxon>Neognathae</taxon>
        <taxon>Neoaves</taxon>
        <taxon>Telluraves</taxon>
        <taxon>Australaves</taxon>
        <taxon>Passeriformes</taxon>
        <taxon>Sylvioidea</taxon>
        <taxon>Zosteropidae</taxon>
        <taxon>Zosterops</taxon>
    </lineage>
</organism>
<evidence type="ECO:0000259" key="4">
    <source>
        <dbReference type="PROSITE" id="PS50835"/>
    </source>
</evidence>
<proteinExistence type="predicted"/>
<evidence type="ECO:0000313" key="5">
    <source>
        <dbReference type="EMBL" id="TRZ05088.1"/>
    </source>
</evidence>
<dbReference type="Proteomes" id="UP000796761">
    <property type="component" value="Unassembled WGS sequence"/>
</dbReference>
<keyword evidence="1" id="KW-0391">Immunity</keyword>
<dbReference type="OrthoDB" id="8865476at2759"/>
<dbReference type="GO" id="GO:0005576">
    <property type="term" value="C:extracellular region"/>
    <property type="evidence" value="ECO:0007669"/>
    <property type="project" value="UniProtKB-ARBA"/>
</dbReference>
<evidence type="ECO:0000313" key="6">
    <source>
        <dbReference type="Proteomes" id="UP000796761"/>
    </source>
</evidence>
<dbReference type="Gene3D" id="2.60.40.10">
    <property type="entry name" value="Immunoglobulins"/>
    <property type="match status" value="1"/>
</dbReference>
<evidence type="ECO:0000256" key="1">
    <source>
        <dbReference type="ARBA" id="ARBA00022859"/>
    </source>
</evidence>
<dbReference type="EMBL" id="SWJQ01006499">
    <property type="protein sequence ID" value="TRZ05088.1"/>
    <property type="molecule type" value="Genomic_DNA"/>
</dbReference>
<keyword evidence="3" id="KW-1280">Immunoglobulin</keyword>
<reference evidence="5" key="1">
    <citation type="submission" date="2019-04" db="EMBL/GenBank/DDBJ databases">
        <title>Genome assembly of Zosterops borbonicus 15179.</title>
        <authorList>
            <person name="Leroy T."/>
            <person name="Anselmetti Y."/>
            <person name="Tilak M.-K."/>
            <person name="Nabholz B."/>
        </authorList>
    </citation>
    <scope>NUCLEOTIDE SEQUENCE</scope>
    <source>
        <strain evidence="5">HGM_15179</strain>
        <tissue evidence="5">Muscle</tissue>
    </source>
</reference>
<feature type="domain" description="Ig-like" evidence="4">
    <location>
        <begin position="1"/>
        <end position="62"/>
    </location>
</feature>
<dbReference type="PANTHER" id="PTHR23266">
    <property type="entry name" value="IMMUNOGLOBULIN HEAVY CHAIN"/>
    <property type="match status" value="1"/>
</dbReference>
<dbReference type="GO" id="GO:0002250">
    <property type="term" value="P:adaptive immune response"/>
    <property type="evidence" value="ECO:0007669"/>
    <property type="project" value="UniProtKB-KW"/>
</dbReference>
<dbReference type="GO" id="GO:0019814">
    <property type="term" value="C:immunoglobulin complex"/>
    <property type="evidence" value="ECO:0007669"/>
    <property type="project" value="UniProtKB-KW"/>
</dbReference>
<keyword evidence="2" id="KW-1064">Adaptive immunity</keyword>
<dbReference type="PROSITE" id="PS50835">
    <property type="entry name" value="IG_LIKE"/>
    <property type="match status" value="1"/>
</dbReference>
<dbReference type="InterPro" id="IPR007110">
    <property type="entry name" value="Ig-like_dom"/>
</dbReference>
<dbReference type="InterPro" id="IPR036179">
    <property type="entry name" value="Ig-like_dom_sf"/>
</dbReference>
<dbReference type="InterPro" id="IPR013783">
    <property type="entry name" value="Ig-like_fold"/>
</dbReference>
<name>A0A8K1D3Z3_9PASS</name>
<evidence type="ECO:0000256" key="3">
    <source>
        <dbReference type="ARBA" id="ARBA00043265"/>
    </source>
</evidence>
<dbReference type="SMART" id="SM00406">
    <property type="entry name" value="IGv"/>
    <property type="match status" value="1"/>
</dbReference>
<dbReference type="AlphaFoldDB" id="A0A8K1D3Z3"/>
<keyword evidence="6" id="KW-1185">Reference proteome</keyword>
<comment type="caution">
    <text evidence="5">The sequence shown here is derived from an EMBL/GenBank/DDBJ whole genome shotgun (WGS) entry which is preliminary data.</text>
</comment>
<sequence>MFWIRQRTRQGLEWVTGMCSAGTTNYVPSVQGRFTISSDNGQSSVTLTMNNLQDEDSGSYFCAKDTDGCCYADGIHGAGVGSGGFLLAPMAYFPAVLKPQPLAQPFTLSPNLHWFSPKCHVWATLGTLLPQNIPETVKILGPKCM</sequence>
<dbReference type="Pfam" id="PF07686">
    <property type="entry name" value="V-set"/>
    <property type="match status" value="1"/>
</dbReference>
<dbReference type="InterPro" id="IPR013106">
    <property type="entry name" value="Ig_V-set"/>
</dbReference>